<dbReference type="InterPro" id="IPR022059">
    <property type="entry name" value="DUF3615"/>
</dbReference>
<organism evidence="2 3">
    <name type="scientific">Digitaria exilis</name>
    <dbReference type="NCBI Taxonomy" id="1010633"/>
    <lineage>
        <taxon>Eukaryota</taxon>
        <taxon>Viridiplantae</taxon>
        <taxon>Streptophyta</taxon>
        <taxon>Embryophyta</taxon>
        <taxon>Tracheophyta</taxon>
        <taxon>Spermatophyta</taxon>
        <taxon>Magnoliopsida</taxon>
        <taxon>Liliopsida</taxon>
        <taxon>Poales</taxon>
        <taxon>Poaceae</taxon>
        <taxon>PACMAD clade</taxon>
        <taxon>Panicoideae</taxon>
        <taxon>Panicodae</taxon>
        <taxon>Paniceae</taxon>
        <taxon>Anthephorinae</taxon>
        <taxon>Digitaria</taxon>
    </lineage>
</organism>
<keyword evidence="3" id="KW-1185">Reference proteome</keyword>
<dbReference type="Proteomes" id="UP000636709">
    <property type="component" value="Unassembled WGS sequence"/>
</dbReference>
<dbReference type="PANTHER" id="PTHR33326">
    <property type="entry name" value="OS05G0543800 PROTEIN"/>
    <property type="match status" value="1"/>
</dbReference>
<comment type="caution">
    <text evidence="2">The sequence shown here is derived from an EMBL/GenBank/DDBJ whole genome shotgun (WGS) entry which is preliminary data.</text>
</comment>
<evidence type="ECO:0000313" key="3">
    <source>
        <dbReference type="Proteomes" id="UP000636709"/>
    </source>
</evidence>
<dbReference type="AlphaFoldDB" id="A0A835B558"/>
<dbReference type="OrthoDB" id="684795at2759"/>
<dbReference type="EMBL" id="JACEFO010002210">
    <property type="protein sequence ID" value="KAF8673004.1"/>
    <property type="molecule type" value="Genomic_DNA"/>
</dbReference>
<reference evidence="2" key="1">
    <citation type="submission" date="2020-07" db="EMBL/GenBank/DDBJ databases">
        <title>Genome sequence and genetic diversity analysis of an under-domesticated orphan crop, white fonio (Digitaria exilis).</title>
        <authorList>
            <person name="Bennetzen J.L."/>
            <person name="Chen S."/>
            <person name="Ma X."/>
            <person name="Wang X."/>
            <person name="Yssel A.E.J."/>
            <person name="Chaluvadi S.R."/>
            <person name="Johnson M."/>
            <person name="Gangashetty P."/>
            <person name="Hamidou F."/>
            <person name="Sanogo M.D."/>
            <person name="Zwaenepoel A."/>
            <person name="Wallace J."/>
            <person name="Van De Peer Y."/>
            <person name="Van Deynze A."/>
        </authorList>
    </citation>
    <scope>NUCLEOTIDE SEQUENCE</scope>
    <source>
        <tissue evidence="2">Leaves</tissue>
    </source>
</reference>
<dbReference type="Pfam" id="PF12274">
    <property type="entry name" value="DUF3615"/>
    <property type="match status" value="1"/>
</dbReference>
<accession>A0A835B558</accession>
<feature type="domain" description="DUF3615" evidence="1">
    <location>
        <begin position="9"/>
        <end position="88"/>
    </location>
</feature>
<gene>
    <name evidence="2" type="ORF">HU200_049076</name>
</gene>
<protein>
    <recommendedName>
        <fullName evidence="1">DUF3615 domain-containing protein</fullName>
    </recommendedName>
</protein>
<name>A0A835B558_9POAL</name>
<proteinExistence type="predicted"/>
<evidence type="ECO:0000259" key="1">
    <source>
        <dbReference type="Pfam" id="PF12274"/>
    </source>
</evidence>
<evidence type="ECO:0000313" key="2">
    <source>
        <dbReference type="EMBL" id="KAF8673004.1"/>
    </source>
</evidence>
<sequence>MRDEVMTCFTKYAILESHLDELCSQCFNVEDYNKVFHHYNFKVKMRKPYLVDWTIFGRKYYFCCPLEPNENGHCHACMNQAVEDLKHPATGGYEMGFTDATFFGYAEE</sequence>
<dbReference type="PANTHER" id="PTHR33326:SF14">
    <property type="entry name" value="EXPRESSED PROTEIN"/>
    <property type="match status" value="1"/>
</dbReference>